<reference evidence="2" key="1">
    <citation type="journal article" date="2023" name="Nat. Plants">
        <title>Single-cell RNA sequencing provides a high-resolution roadmap for understanding the multicellular compartmentation of specialized metabolism.</title>
        <authorList>
            <person name="Sun S."/>
            <person name="Shen X."/>
            <person name="Li Y."/>
            <person name="Li Y."/>
            <person name="Wang S."/>
            <person name="Li R."/>
            <person name="Zhang H."/>
            <person name="Shen G."/>
            <person name="Guo B."/>
            <person name="Wei J."/>
            <person name="Xu J."/>
            <person name="St-Pierre B."/>
            <person name="Chen S."/>
            <person name="Sun C."/>
        </authorList>
    </citation>
    <scope>NUCLEOTIDE SEQUENCE [LARGE SCALE GENOMIC DNA]</scope>
</reference>
<organism evidence="1 2">
    <name type="scientific">Catharanthus roseus</name>
    <name type="common">Madagascar periwinkle</name>
    <name type="synonym">Vinca rosea</name>
    <dbReference type="NCBI Taxonomy" id="4058"/>
    <lineage>
        <taxon>Eukaryota</taxon>
        <taxon>Viridiplantae</taxon>
        <taxon>Streptophyta</taxon>
        <taxon>Embryophyta</taxon>
        <taxon>Tracheophyta</taxon>
        <taxon>Spermatophyta</taxon>
        <taxon>Magnoliopsida</taxon>
        <taxon>eudicotyledons</taxon>
        <taxon>Gunneridae</taxon>
        <taxon>Pentapetalae</taxon>
        <taxon>asterids</taxon>
        <taxon>lamiids</taxon>
        <taxon>Gentianales</taxon>
        <taxon>Apocynaceae</taxon>
        <taxon>Rauvolfioideae</taxon>
        <taxon>Vinceae</taxon>
        <taxon>Catharanthinae</taxon>
        <taxon>Catharanthus</taxon>
    </lineage>
</organism>
<comment type="caution">
    <text evidence="1">The sequence shown here is derived from an EMBL/GenBank/DDBJ whole genome shotgun (WGS) entry which is preliminary data.</text>
</comment>
<evidence type="ECO:0000313" key="1">
    <source>
        <dbReference type="EMBL" id="KAI5659956.1"/>
    </source>
</evidence>
<dbReference type="EMBL" id="CM044706">
    <property type="protein sequence ID" value="KAI5659956.1"/>
    <property type="molecule type" value="Genomic_DNA"/>
</dbReference>
<name>A0ACC0AKD1_CATRO</name>
<dbReference type="Proteomes" id="UP001060085">
    <property type="component" value="Linkage Group LG06"/>
</dbReference>
<keyword evidence="2" id="KW-1185">Reference proteome</keyword>
<gene>
    <name evidence="1" type="ORF">M9H77_28749</name>
</gene>
<protein>
    <submittedName>
        <fullName evidence="1">Uncharacterized protein</fullName>
    </submittedName>
</protein>
<sequence length="492" mass="55145">MTTILSAEFFPQPLPCTNSSKPNSQSTNKSLVRCRNERKSRSPQRVKVCTENRSTQLQSNDSAEPNFVKLLNRSCKAGKFSEALYFLENMVNRGSHKPDVILCTKLIKGLFSSKQMEKALRVLKILEVYGEPDVFAYNAVISGFCKGNQIDSANEMLNRMRARGISPDIVTYNIMIGSLCNRGKLGLAQKVFDELLEDNCKPTVVTYTILIEATILEGGIRKAMKLLDEMLSKGLQPDMYTYNTIIRGLCREGMMDRAYEFISSLPEKGWKPDVISYNILLRSLLSEGKWRDGKKLVAEMLSTGSEPNVVTYSILVTALCRDGKLEEAVNLLKLMMDKGLTPDTFTYEPVISAFCREGKIDLAITFLDYMISSGCLPDIVNYNTILSAMCKNGKADQALEVFDKLDELGSHRIDDAIEILEEMVKKGCRPNETTYVLLVEGIGFAGWRAEAMKAASSLLKKNVISRESFRRLKRTFPALDVTKDVAYTETSK</sequence>
<evidence type="ECO:0000313" key="2">
    <source>
        <dbReference type="Proteomes" id="UP001060085"/>
    </source>
</evidence>
<proteinExistence type="predicted"/>
<accession>A0ACC0AKD1</accession>